<dbReference type="GO" id="GO:0051607">
    <property type="term" value="P:defense response to virus"/>
    <property type="evidence" value="ECO:0007669"/>
    <property type="project" value="UniProtKB-KW"/>
</dbReference>
<dbReference type="CDD" id="cd03487">
    <property type="entry name" value="RT_Bac_retron_II"/>
    <property type="match status" value="1"/>
</dbReference>
<evidence type="ECO:0000256" key="5">
    <source>
        <dbReference type="ARBA" id="ARBA00022918"/>
    </source>
</evidence>
<dbReference type="GO" id="GO:0003723">
    <property type="term" value="F:RNA binding"/>
    <property type="evidence" value="ECO:0007669"/>
    <property type="project" value="InterPro"/>
</dbReference>
<evidence type="ECO:0000256" key="2">
    <source>
        <dbReference type="ARBA" id="ARBA00022695"/>
    </source>
</evidence>
<accession>A0A3M3Y5A2</accession>
<gene>
    <name evidence="9" type="ORF">ALQ36_00389</name>
</gene>
<protein>
    <submittedName>
        <fullName evidence="9">Reverse transcriptase</fullName>
    </submittedName>
</protein>
<reference evidence="9 10" key="1">
    <citation type="submission" date="2018-08" db="EMBL/GenBank/DDBJ databases">
        <title>Recombination of ecologically and evolutionarily significant loci maintains genetic cohesion in the Pseudomonas syringae species complex.</title>
        <authorList>
            <person name="Dillon M."/>
            <person name="Thakur S."/>
            <person name="Almeida R.N.D."/>
            <person name="Weir B.S."/>
            <person name="Guttman D.S."/>
        </authorList>
    </citation>
    <scope>NUCLEOTIDE SEQUENCE [LARGE SCALE GENOMIC DNA]</scope>
    <source>
        <strain evidence="9 10">ICMP 2732</strain>
    </source>
</reference>
<dbReference type="GO" id="GO:0046872">
    <property type="term" value="F:metal ion binding"/>
    <property type="evidence" value="ECO:0007669"/>
    <property type="project" value="UniProtKB-KW"/>
</dbReference>
<comment type="similarity">
    <text evidence="7">Belongs to the bacterial reverse transcriptase family.</text>
</comment>
<keyword evidence="2" id="KW-0548">Nucleotidyltransferase</keyword>
<dbReference type="SUPFAM" id="SSF56672">
    <property type="entry name" value="DNA/RNA polymerases"/>
    <property type="match status" value="1"/>
</dbReference>
<dbReference type="InterPro" id="IPR000123">
    <property type="entry name" value="Reverse_transcriptase_msDNA"/>
</dbReference>
<keyword evidence="4" id="KW-0460">Magnesium</keyword>
<keyword evidence="6" id="KW-0051">Antiviral defense</keyword>
<comment type="caution">
    <text evidence="9">The sequence shown here is derived from an EMBL/GenBank/DDBJ whole genome shotgun (WGS) entry which is preliminary data.</text>
</comment>
<dbReference type="Proteomes" id="UP000281350">
    <property type="component" value="Unassembled WGS sequence"/>
</dbReference>
<keyword evidence="3" id="KW-0479">Metal-binding</keyword>
<dbReference type="GO" id="GO:0003964">
    <property type="term" value="F:RNA-directed DNA polymerase activity"/>
    <property type="evidence" value="ECO:0007669"/>
    <property type="project" value="UniProtKB-KW"/>
</dbReference>
<evidence type="ECO:0000313" key="9">
    <source>
        <dbReference type="EMBL" id="RMO77517.1"/>
    </source>
</evidence>
<dbReference type="EMBL" id="RBPY01000093">
    <property type="protein sequence ID" value="RMO77517.1"/>
    <property type="molecule type" value="Genomic_DNA"/>
</dbReference>
<organism evidence="9 10">
    <name type="scientific">Pseudomonas syringae pv. primulae</name>
    <dbReference type="NCBI Taxonomy" id="251707"/>
    <lineage>
        <taxon>Bacteria</taxon>
        <taxon>Pseudomonadati</taxon>
        <taxon>Pseudomonadota</taxon>
        <taxon>Gammaproteobacteria</taxon>
        <taxon>Pseudomonadales</taxon>
        <taxon>Pseudomonadaceae</taxon>
        <taxon>Pseudomonas</taxon>
    </lineage>
</organism>
<dbReference type="AlphaFoldDB" id="A0A3M3Y5A2"/>
<evidence type="ECO:0000256" key="4">
    <source>
        <dbReference type="ARBA" id="ARBA00022842"/>
    </source>
</evidence>
<dbReference type="Pfam" id="PF00078">
    <property type="entry name" value="RVT_1"/>
    <property type="match status" value="1"/>
</dbReference>
<feature type="domain" description="Reverse transcriptase" evidence="8">
    <location>
        <begin position="1"/>
        <end position="257"/>
    </location>
</feature>
<evidence type="ECO:0000313" key="10">
    <source>
        <dbReference type="Proteomes" id="UP000281350"/>
    </source>
</evidence>
<name>A0A3M3Y5A2_9PSED</name>
<dbReference type="InterPro" id="IPR043502">
    <property type="entry name" value="DNA/RNA_pol_sf"/>
</dbReference>
<keyword evidence="5 9" id="KW-0695">RNA-directed DNA polymerase</keyword>
<evidence type="ECO:0000259" key="8">
    <source>
        <dbReference type="PROSITE" id="PS50878"/>
    </source>
</evidence>
<sequence>MDMDAPFYPHSPVHSVKALARALGEPAERLLALAQRSSRLYRYVPQTKKDGVTPRHTYDAYEPLKTIQRKIVDRMLCKVIYPAYLHGGIKDAKLPRSIYSNARVHIGAKTVVLQDIADFFPSITTEHIHRVFVGLFQFSPDVATLLASLVTRDGQVPQGASTSSYLANLVFWDIEPALVKRFAAQGMAYSRFADDITVSSKTRISPTTTTQIIAAVTWMLGQKGCLQKRSKLHVRKRGQALITGDKAESVTVTGLVVNGSIPALPKRARLAIRAAVKQLEDRFEGNSGQLSAEDEKEVRRVMGRIGRLIACEHPEGQRLKARVRVLLARAPLLDRYVADAKLHIQEGAVDLQDVEGMTARAMPLESHLDLPWNVG</sequence>
<evidence type="ECO:0000256" key="7">
    <source>
        <dbReference type="ARBA" id="ARBA00034120"/>
    </source>
</evidence>
<dbReference type="PROSITE" id="PS50878">
    <property type="entry name" value="RT_POL"/>
    <property type="match status" value="1"/>
</dbReference>
<proteinExistence type="inferred from homology"/>
<evidence type="ECO:0000256" key="6">
    <source>
        <dbReference type="ARBA" id="ARBA00023118"/>
    </source>
</evidence>
<dbReference type="InterPro" id="IPR000477">
    <property type="entry name" value="RT_dom"/>
</dbReference>
<keyword evidence="1" id="KW-0808">Transferase</keyword>
<evidence type="ECO:0000256" key="3">
    <source>
        <dbReference type="ARBA" id="ARBA00022723"/>
    </source>
</evidence>
<evidence type="ECO:0000256" key="1">
    <source>
        <dbReference type="ARBA" id="ARBA00022679"/>
    </source>
</evidence>